<evidence type="ECO:0000313" key="1">
    <source>
        <dbReference type="EMBL" id="MBC8200145.1"/>
    </source>
</evidence>
<name>A0A8J6TCA5_9BACT</name>
<accession>A0A8J6TCA5</accession>
<dbReference type="Proteomes" id="UP000603545">
    <property type="component" value="Unassembled WGS sequence"/>
</dbReference>
<dbReference type="EMBL" id="JACNLL010000079">
    <property type="protein sequence ID" value="MBC8200145.1"/>
    <property type="molecule type" value="Genomic_DNA"/>
</dbReference>
<dbReference type="InterPro" id="IPR043733">
    <property type="entry name" value="DUF5677"/>
</dbReference>
<dbReference type="Pfam" id="PF18928">
    <property type="entry name" value="DUF5677"/>
    <property type="match status" value="1"/>
</dbReference>
<dbReference type="AlphaFoldDB" id="A0A8J6TCA5"/>
<organism evidence="1 2">
    <name type="scientific">Candidatus Desulfaltia bathyphila</name>
    <dbReference type="NCBI Taxonomy" id="2841697"/>
    <lineage>
        <taxon>Bacteria</taxon>
        <taxon>Pseudomonadati</taxon>
        <taxon>Thermodesulfobacteriota</taxon>
        <taxon>Desulfobacteria</taxon>
        <taxon>Desulfobacterales</taxon>
        <taxon>Desulfobacterales incertae sedis</taxon>
        <taxon>Candidatus Desulfaltia</taxon>
    </lineage>
</organism>
<gene>
    <name evidence="1" type="ORF">H8E80_08925</name>
</gene>
<protein>
    <submittedName>
        <fullName evidence="1">Uncharacterized protein</fullName>
    </submittedName>
</protein>
<proteinExistence type="predicted"/>
<comment type="caution">
    <text evidence="1">The sequence shown here is derived from an EMBL/GenBank/DDBJ whole genome shotgun (WGS) entry which is preliminary data.</text>
</comment>
<sequence length="293" mass="34856">MEEIQNILDEYKSIDISKEISTLGRMKDFSTKFYGDVANIYDAITRIKNIERNPTGYNFNDAAILGLLIRIWKIFKEVVYYYKEDKGEIIAHLDRLILESAVIAHYLLINDEDVTVDYRKCSYKDRLNIIVDSNRSPEFFKTPAGIRLKSSILNKMNAEGWSVDSFEEQKRNRWKLSGKNFYEIFREIVPQNLYKYLYGIPSEAIHGSWNESMDFHLQRNQDGTFSPYPHYQPVDMRFITPLLRITNEPYLLWLKRIDADLEYFEKIFQWISSVNYKLFDSFEKVYAEEINEN</sequence>
<evidence type="ECO:0000313" key="2">
    <source>
        <dbReference type="Proteomes" id="UP000603545"/>
    </source>
</evidence>
<reference evidence="1 2" key="1">
    <citation type="submission" date="2020-08" db="EMBL/GenBank/DDBJ databases">
        <title>Bridging the membrane lipid divide: bacteria of the FCB group superphylum have the potential to synthesize archaeal ether lipids.</title>
        <authorList>
            <person name="Villanueva L."/>
            <person name="Von Meijenfeldt F.A.B."/>
            <person name="Westbye A.B."/>
            <person name="Yadav S."/>
            <person name="Hopmans E.C."/>
            <person name="Dutilh B.E."/>
            <person name="Sinninghe Damste J.S."/>
        </authorList>
    </citation>
    <scope>NUCLEOTIDE SEQUENCE [LARGE SCALE GENOMIC DNA]</scope>
    <source>
        <strain evidence="1">NIOZ-UU82</strain>
    </source>
</reference>